<proteinExistence type="inferred from homology"/>
<reference evidence="2" key="1">
    <citation type="journal article" date="2019" name="Sci. Rep.">
        <title>Draft genome of Tanacetum cinerariifolium, the natural source of mosquito coil.</title>
        <authorList>
            <person name="Yamashiro T."/>
            <person name="Shiraishi A."/>
            <person name="Satake H."/>
            <person name="Nakayama K."/>
        </authorList>
    </citation>
    <scope>NUCLEOTIDE SEQUENCE</scope>
</reference>
<dbReference type="EMBL" id="BKCJ010001617">
    <property type="protein sequence ID" value="GEU42795.1"/>
    <property type="molecule type" value="Genomic_DNA"/>
</dbReference>
<dbReference type="AlphaFoldDB" id="A0A6L2K401"/>
<comment type="caution">
    <text evidence="2">The sequence shown here is derived from an EMBL/GenBank/DDBJ whole genome shotgun (WGS) entry which is preliminary data.</text>
</comment>
<dbReference type="InterPro" id="IPR023614">
    <property type="entry name" value="Porin_dom_sf"/>
</dbReference>
<dbReference type="PANTHER" id="PTHR11743">
    <property type="entry name" value="VOLTAGE-DEPENDENT ANION-SELECTIVE CHANNEL"/>
    <property type="match status" value="1"/>
</dbReference>
<accession>A0A6L2K401</accession>
<dbReference type="GO" id="GO:0008308">
    <property type="term" value="F:voltage-gated monoatomic anion channel activity"/>
    <property type="evidence" value="ECO:0007669"/>
    <property type="project" value="InterPro"/>
</dbReference>
<comment type="similarity">
    <text evidence="1">Belongs to the eukaryotic mitochondrial porin (TC 1.B.8.1) family.</text>
</comment>
<protein>
    <submittedName>
        <fullName evidence="2">Mitochondrial outer membrane protein porin of 34 kDa</fullName>
    </submittedName>
</protein>
<dbReference type="Pfam" id="PF01459">
    <property type="entry name" value="Porin_3"/>
    <property type="match status" value="1"/>
</dbReference>
<name>A0A6L2K401_TANCI</name>
<dbReference type="GO" id="GO:0005741">
    <property type="term" value="C:mitochondrial outer membrane"/>
    <property type="evidence" value="ECO:0007669"/>
    <property type="project" value="InterPro"/>
</dbReference>
<dbReference type="InterPro" id="IPR001925">
    <property type="entry name" value="Porin_Euk"/>
</dbReference>
<dbReference type="InterPro" id="IPR027246">
    <property type="entry name" value="Porin_Euk/Tom40"/>
</dbReference>
<dbReference type="Gene3D" id="2.40.160.10">
    <property type="entry name" value="Porin"/>
    <property type="match status" value="1"/>
</dbReference>
<sequence length="144" mass="15382">MALVSTSAETVKRDLGRHSCWIRAFALPRLLYLAFTVVNGSKACWLSTTITVDEPAPGLKAILSFKVPDQRSGKLELQYLHDHAGISTSVGLTANPIINFSGVFGTNVAALGTDVSFDTRTSAFTKYNAGITYSNADVIAALTL</sequence>
<evidence type="ECO:0000313" key="2">
    <source>
        <dbReference type="EMBL" id="GEU42795.1"/>
    </source>
</evidence>
<organism evidence="2">
    <name type="scientific">Tanacetum cinerariifolium</name>
    <name type="common">Dalmatian daisy</name>
    <name type="synonym">Chrysanthemum cinerariifolium</name>
    <dbReference type="NCBI Taxonomy" id="118510"/>
    <lineage>
        <taxon>Eukaryota</taxon>
        <taxon>Viridiplantae</taxon>
        <taxon>Streptophyta</taxon>
        <taxon>Embryophyta</taxon>
        <taxon>Tracheophyta</taxon>
        <taxon>Spermatophyta</taxon>
        <taxon>Magnoliopsida</taxon>
        <taxon>eudicotyledons</taxon>
        <taxon>Gunneridae</taxon>
        <taxon>Pentapetalae</taxon>
        <taxon>asterids</taxon>
        <taxon>campanulids</taxon>
        <taxon>Asterales</taxon>
        <taxon>Asteraceae</taxon>
        <taxon>Asteroideae</taxon>
        <taxon>Anthemideae</taxon>
        <taxon>Anthemidinae</taxon>
        <taxon>Tanacetum</taxon>
    </lineage>
</organism>
<dbReference type="PANTHER" id="PTHR11743:SF60">
    <property type="entry name" value="MITOCHONDRIAL OUTER MEMBRANE PROTEIN PORIN 1"/>
    <property type="match status" value="1"/>
</dbReference>
<evidence type="ECO:0000256" key="1">
    <source>
        <dbReference type="ARBA" id="ARBA00009624"/>
    </source>
</evidence>
<gene>
    <name evidence="2" type="ORF">Tci_014773</name>
</gene>